<evidence type="ECO:0000256" key="1">
    <source>
        <dbReference type="SAM" id="MobiDB-lite"/>
    </source>
</evidence>
<proteinExistence type="predicted"/>
<name>A0A9D2QDF6_9CORY</name>
<dbReference type="Proteomes" id="UP000823858">
    <property type="component" value="Unassembled WGS sequence"/>
</dbReference>
<dbReference type="InterPro" id="IPR036390">
    <property type="entry name" value="WH_DNA-bd_sf"/>
</dbReference>
<dbReference type="SUPFAM" id="SSF46785">
    <property type="entry name" value="Winged helix' DNA-binding domain"/>
    <property type="match status" value="1"/>
</dbReference>
<feature type="domain" description="Transcription regulator PadR N-terminal" evidence="2">
    <location>
        <begin position="58"/>
        <end position="126"/>
    </location>
</feature>
<accession>A0A9D2QDF6</accession>
<dbReference type="AlphaFoldDB" id="A0A9D2QDF6"/>
<evidence type="ECO:0000313" key="3">
    <source>
        <dbReference type="EMBL" id="HJC84034.1"/>
    </source>
</evidence>
<feature type="compositionally biased region" description="Low complexity" evidence="1">
    <location>
        <begin position="220"/>
        <end position="243"/>
    </location>
</feature>
<dbReference type="InterPro" id="IPR005149">
    <property type="entry name" value="Tscrpt_reg_PadR_N"/>
</dbReference>
<reference evidence="3" key="2">
    <citation type="submission" date="2021-04" db="EMBL/GenBank/DDBJ databases">
        <authorList>
            <person name="Gilroy R."/>
        </authorList>
    </citation>
    <scope>NUCLEOTIDE SEQUENCE</scope>
    <source>
        <strain evidence="3">ChiHjej13B12-4958</strain>
    </source>
</reference>
<dbReference type="Pfam" id="PF03551">
    <property type="entry name" value="PadR"/>
    <property type="match status" value="1"/>
</dbReference>
<protein>
    <submittedName>
        <fullName evidence="3">PadR family transcriptional regulator</fullName>
    </submittedName>
</protein>
<evidence type="ECO:0000313" key="4">
    <source>
        <dbReference type="Proteomes" id="UP000823858"/>
    </source>
</evidence>
<dbReference type="InterPro" id="IPR036388">
    <property type="entry name" value="WH-like_DNA-bd_sf"/>
</dbReference>
<comment type="caution">
    <text evidence="3">The sequence shown here is derived from an EMBL/GenBank/DDBJ whole genome shotgun (WGS) entry which is preliminary data.</text>
</comment>
<dbReference type="PANTHER" id="PTHR43252:SF2">
    <property type="entry name" value="TRANSCRIPTION REGULATOR, PADR-LIKE FAMILY"/>
    <property type="match status" value="1"/>
</dbReference>
<dbReference type="Gene3D" id="1.10.10.10">
    <property type="entry name" value="Winged helix-like DNA-binding domain superfamily/Winged helix DNA-binding domain"/>
    <property type="match status" value="1"/>
</dbReference>
<reference evidence="3" key="1">
    <citation type="journal article" date="2021" name="PeerJ">
        <title>Extensive microbial diversity within the chicken gut microbiome revealed by metagenomics and culture.</title>
        <authorList>
            <person name="Gilroy R."/>
            <person name="Ravi A."/>
            <person name="Getino M."/>
            <person name="Pursley I."/>
            <person name="Horton D.L."/>
            <person name="Alikhan N.F."/>
            <person name="Baker D."/>
            <person name="Gharbi K."/>
            <person name="Hall N."/>
            <person name="Watson M."/>
            <person name="Adriaenssens E.M."/>
            <person name="Foster-Nyarko E."/>
            <person name="Jarju S."/>
            <person name="Secka A."/>
            <person name="Antonio M."/>
            <person name="Oren A."/>
            <person name="Chaudhuri R.R."/>
            <person name="La Ragione R."/>
            <person name="Hildebrand F."/>
            <person name="Pallen M.J."/>
        </authorList>
    </citation>
    <scope>NUCLEOTIDE SEQUENCE</scope>
    <source>
        <strain evidence="3">ChiHjej13B12-4958</strain>
    </source>
</reference>
<sequence length="243" mass="26160">MGPTRTPHDYPGIPTLRDVVEAVRYNVGTVTNGSTFPRPFTIRPFSGDEPERDIRTTVLSLLNENPQHGAQIIRTITERSDGGWEPSAAEVYPTLQLLVDEALATVEEQDGRRQYSLTDAGREEAATLAAARENDTDSADADTACASWTPWGRIPRISGTADIADFAESRSELPRAGAKLGQAVHQVGLTGTEEQRARVAALLDDARRDIYSILAEEPAEAPAEADATAETTAENAADTDTAE</sequence>
<feature type="region of interest" description="Disordered" evidence="1">
    <location>
        <begin position="216"/>
        <end position="243"/>
    </location>
</feature>
<organism evidence="3 4">
    <name type="scientific">Candidatus Corynebacterium faecigallinarum</name>
    <dbReference type="NCBI Taxonomy" id="2838528"/>
    <lineage>
        <taxon>Bacteria</taxon>
        <taxon>Bacillati</taxon>
        <taxon>Actinomycetota</taxon>
        <taxon>Actinomycetes</taxon>
        <taxon>Mycobacteriales</taxon>
        <taxon>Corynebacteriaceae</taxon>
        <taxon>Corynebacterium</taxon>
    </lineage>
</organism>
<evidence type="ECO:0000259" key="2">
    <source>
        <dbReference type="Pfam" id="PF03551"/>
    </source>
</evidence>
<gene>
    <name evidence="3" type="ORF">H9751_00475</name>
</gene>
<dbReference type="PANTHER" id="PTHR43252">
    <property type="entry name" value="TRANSCRIPTIONAL REGULATOR YQJI"/>
    <property type="match status" value="1"/>
</dbReference>
<dbReference type="EMBL" id="DWVP01000001">
    <property type="protein sequence ID" value="HJC84034.1"/>
    <property type="molecule type" value="Genomic_DNA"/>
</dbReference>